<name>A0A8S1IXV8_9CHLO</name>
<protein>
    <submittedName>
        <fullName evidence="1">Uncharacterized protein</fullName>
    </submittedName>
</protein>
<keyword evidence="2" id="KW-1185">Reference proteome</keyword>
<comment type="caution">
    <text evidence="1">The sequence shown here is derived from an EMBL/GenBank/DDBJ whole genome shotgun (WGS) entry which is preliminary data.</text>
</comment>
<organism evidence="1 2">
    <name type="scientific">Ostreobium quekettii</name>
    <dbReference type="NCBI Taxonomy" id="121088"/>
    <lineage>
        <taxon>Eukaryota</taxon>
        <taxon>Viridiplantae</taxon>
        <taxon>Chlorophyta</taxon>
        <taxon>core chlorophytes</taxon>
        <taxon>Ulvophyceae</taxon>
        <taxon>TCBD clade</taxon>
        <taxon>Bryopsidales</taxon>
        <taxon>Ostreobineae</taxon>
        <taxon>Ostreobiaceae</taxon>
        <taxon>Ostreobium</taxon>
    </lineage>
</organism>
<dbReference type="AlphaFoldDB" id="A0A8S1IXV8"/>
<proteinExistence type="predicted"/>
<reference evidence="1" key="1">
    <citation type="submission" date="2020-12" db="EMBL/GenBank/DDBJ databases">
        <authorList>
            <person name="Iha C."/>
        </authorList>
    </citation>
    <scope>NUCLEOTIDE SEQUENCE</scope>
</reference>
<gene>
    <name evidence="1" type="ORF">OSTQU699_LOCUS3978</name>
</gene>
<accession>A0A8S1IXV8</accession>
<dbReference type="Proteomes" id="UP000708148">
    <property type="component" value="Unassembled WGS sequence"/>
</dbReference>
<dbReference type="EMBL" id="CAJHUC010000859">
    <property type="protein sequence ID" value="CAD7698617.1"/>
    <property type="molecule type" value="Genomic_DNA"/>
</dbReference>
<evidence type="ECO:0000313" key="1">
    <source>
        <dbReference type="EMBL" id="CAD7698617.1"/>
    </source>
</evidence>
<evidence type="ECO:0000313" key="2">
    <source>
        <dbReference type="Proteomes" id="UP000708148"/>
    </source>
</evidence>
<sequence length="126" mass="12921">MEGKRLPCIPVGGLRVRRAPAAAMPMPIILSGQQGGGARFLRCGIISGTDVRTLTSNRWVGLASHACPAPGVDTGLSANRPADVGGEGLIASTPPPKSMPAALKSMCLFDNFGGVDRVGRVIDLDG</sequence>